<dbReference type="Proteomes" id="UP000050956">
    <property type="component" value="Unassembled WGS sequence"/>
</dbReference>
<dbReference type="EMBL" id="LDJM01000032">
    <property type="protein sequence ID" value="KRG75220.1"/>
    <property type="molecule type" value="Genomic_DNA"/>
</dbReference>
<evidence type="ECO:0000256" key="4">
    <source>
        <dbReference type="ARBA" id="ARBA00022692"/>
    </source>
</evidence>
<proteinExistence type="inferred from homology"/>
<evidence type="ECO:0000256" key="10">
    <source>
        <dbReference type="SAM" id="SignalP"/>
    </source>
</evidence>
<feature type="domain" description="TonB-dependent receptor-like beta-barrel" evidence="11">
    <location>
        <begin position="401"/>
        <end position="908"/>
    </location>
</feature>
<dbReference type="PATRIC" id="fig|336566.3.peg.1955"/>
<keyword evidence="3 8" id="KW-1134">Transmembrane beta strand</keyword>
<dbReference type="PANTHER" id="PTHR47234">
    <property type="match status" value="1"/>
</dbReference>
<name>A0A0R0DC98_9GAMM</name>
<dbReference type="SUPFAM" id="SSF56935">
    <property type="entry name" value="Porins"/>
    <property type="match status" value="1"/>
</dbReference>
<keyword evidence="5 9" id="KW-0798">TonB box</keyword>
<dbReference type="InterPro" id="IPR012910">
    <property type="entry name" value="Plug_dom"/>
</dbReference>
<evidence type="ECO:0000259" key="11">
    <source>
        <dbReference type="Pfam" id="PF00593"/>
    </source>
</evidence>
<feature type="domain" description="TonB-dependent receptor plug" evidence="12">
    <location>
        <begin position="60"/>
        <end position="169"/>
    </location>
</feature>
<accession>A0A0R0DC98</accession>
<dbReference type="InterPro" id="IPR039426">
    <property type="entry name" value="TonB-dep_rcpt-like"/>
</dbReference>
<dbReference type="GO" id="GO:0009279">
    <property type="term" value="C:cell outer membrane"/>
    <property type="evidence" value="ECO:0007669"/>
    <property type="project" value="UniProtKB-SubCell"/>
</dbReference>
<dbReference type="InterPro" id="IPR000531">
    <property type="entry name" value="Beta-barrel_TonB"/>
</dbReference>
<feature type="signal peptide" evidence="10">
    <location>
        <begin position="1"/>
        <end position="31"/>
    </location>
</feature>
<evidence type="ECO:0000313" key="13">
    <source>
        <dbReference type="EMBL" id="KRG75220.1"/>
    </source>
</evidence>
<comment type="similarity">
    <text evidence="8 9">Belongs to the TonB-dependent receptor family.</text>
</comment>
<sequence length="945" mass="100736">MSMKRNKLRDAIVVSLAVGSISVAGMGTALAQEAPADGSSQAQTLDTVKVTGTRLQSQTMTAASPVMEIDAEQFRISGATKVEDLVNQYPQLDMSFDNFANNGATTYATASLRGLGAGRTLTLVNGRRMPAGAFETTDLSTIPAAMVKRVDVLTGGASAVYGADAVAGVVNFQLNDEFEGVSVNYGYSAYQHNNENSYIQGLMDKAGFDYPTGSSGLDGVSRNLDLGVGGFFGDGGHAVAWVTWRENEALLQGQRDYSSCALSNPGTACGGSGTADPGNFLVGGTKWMIADGNGGYVPGQHLYNYAPINYYQRPDTRYTAGFMAKYEVNEHFEPYIETMFANRQTSIQIAESGTFGSAITVPCSTSYITSLCADAGITTDDVRIAMYKRNVEGGPRIQDIETQTYRIVAGVRGAITDNWSYDASYTYGRATWSNVGHNDFLFSRINDAAMGCPTGSFAGCVPYDIWNDNVSVEAAQALAGTSFQKRDTTYKAVNAFVTGDLGFGLPSANGENAGLVLGFERRVNTYLRQSDADSLAGNFAGAGGADTNLKADISVSELFMEAALPVIVGDGFVSRWDMEVGYRYSDYSTSGETNTYKFGTALELDETVLVRGSWNRAIRAPSLNNLYSPASMGLWGGNDPCAGATPTASAAACALTGVSAAQYGNIPASPADQYNGFFGGNAALEPETANTWTIGLAFNPIENLSIALDYFNIEVEDTISEIDPDTILNACITAQTLCDRIRRDPVTGDLWSGNSQNVDTAGMVFSQIGNNGGMRRSGIDLNVIYGWNAFGGRFNTTFNSTFMMKVEQEPVPGVVKYDCAGLINPSCGANPEWRFVSNLSYTLDRYSVNARWRYVGSSDYRDALTGAALTTDKLVAGHGGLKAANYFDLSGSVTLSDWVSVSLGVNNLFDREPPMVGGGLVDNGNGVAGYDQAGRYVFGSINLRF</sequence>
<comment type="subcellular location">
    <subcellularLocation>
        <location evidence="1 8">Cell outer membrane</location>
        <topology evidence="1 8">Multi-pass membrane protein</topology>
    </subcellularLocation>
</comment>
<keyword evidence="10" id="KW-0732">Signal</keyword>
<evidence type="ECO:0000256" key="8">
    <source>
        <dbReference type="PROSITE-ProRule" id="PRU01360"/>
    </source>
</evidence>
<reference evidence="13 14" key="1">
    <citation type="submission" date="2015-05" db="EMBL/GenBank/DDBJ databases">
        <title>Genome sequencing and analysis of members of genus Stenotrophomonas.</title>
        <authorList>
            <person name="Patil P.P."/>
            <person name="Midha S."/>
            <person name="Patil P.B."/>
        </authorList>
    </citation>
    <scope>NUCLEOTIDE SEQUENCE [LARGE SCALE GENOMIC DNA]</scope>
    <source>
        <strain evidence="13 14">DSM 24757</strain>
    </source>
</reference>
<comment type="caution">
    <text evidence="13">The sequence shown here is derived from an EMBL/GenBank/DDBJ whole genome shotgun (WGS) entry which is preliminary data.</text>
</comment>
<dbReference type="InterPro" id="IPR036942">
    <property type="entry name" value="Beta-barrel_TonB_sf"/>
</dbReference>
<dbReference type="Pfam" id="PF07715">
    <property type="entry name" value="Plug"/>
    <property type="match status" value="1"/>
</dbReference>
<dbReference type="Gene3D" id="2.170.130.10">
    <property type="entry name" value="TonB-dependent receptor, plug domain"/>
    <property type="match status" value="1"/>
</dbReference>
<keyword evidence="13" id="KW-0675">Receptor</keyword>
<evidence type="ECO:0000256" key="3">
    <source>
        <dbReference type="ARBA" id="ARBA00022452"/>
    </source>
</evidence>
<evidence type="ECO:0000256" key="1">
    <source>
        <dbReference type="ARBA" id="ARBA00004571"/>
    </source>
</evidence>
<organism evidence="13 14">
    <name type="scientific">Stenotrophomonas ginsengisoli</name>
    <dbReference type="NCBI Taxonomy" id="336566"/>
    <lineage>
        <taxon>Bacteria</taxon>
        <taxon>Pseudomonadati</taxon>
        <taxon>Pseudomonadota</taxon>
        <taxon>Gammaproteobacteria</taxon>
        <taxon>Lysobacterales</taxon>
        <taxon>Lysobacteraceae</taxon>
        <taxon>Stenotrophomonas</taxon>
    </lineage>
</organism>
<dbReference type="Gene3D" id="2.40.170.20">
    <property type="entry name" value="TonB-dependent receptor, beta-barrel domain"/>
    <property type="match status" value="1"/>
</dbReference>
<evidence type="ECO:0000259" key="12">
    <source>
        <dbReference type="Pfam" id="PF07715"/>
    </source>
</evidence>
<evidence type="ECO:0000256" key="7">
    <source>
        <dbReference type="ARBA" id="ARBA00023237"/>
    </source>
</evidence>
<dbReference type="AlphaFoldDB" id="A0A0R0DC98"/>
<dbReference type="RefSeq" id="WP_057638600.1">
    <property type="nucleotide sequence ID" value="NZ_LDJM01000032.1"/>
</dbReference>
<keyword evidence="4 8" id="KW-0812">Transmembrane</keyword>
<dbReference type="InterPro" id="IPR037066">
    <property type="entry name" value="Plug_dom_sf"/>
</dbReference>
<feature type="chain" id="PRO_5006395562" evidence="10">
    <location>
        <begin position="32"/>
        <end position="945"/>
    </location>
</feature>
<dbReference type="PANTHER" id="PTHR47234:SF2">
    <property type="entry name" value="TONB-DEPENDENT RECEPTOR"/>
    <property type="match status" value="1"/>
</dbReference>
<keyword evidence="7 8" id="KW-0998">Cell outer membrane</keyword>
<gene>
    <name evidence="13" type="ORF">ABB30_12255</name>
</gene>
<evidence type="ECO:0000256" key="9">
    <source>
        <dbReference type="RuleBase" id="RU003357"/>
    </source>
</evidence>
<dbReference type="PROSITE" id="PS52016">
    <property type="entry name" value="TONB_DEPENDENT_REC_3"/>
    <property type="match status" value="1"/>
</dbReference>
<evidence type="ECO:0000313" key="14">
    <source>
        <dbReference type="Proteomes" id="UP000050956"/>
    </source>
</evidence>
<evidence type="ECO:0000256" key="5">
    <source>
        <dbReference type="ARBA" id="ARBA00023077"/>
    </source>
</evidence>
<keyword evidence="14" id="KW-1185">Reference proteome</keyword>
<keyword evidence="6 8" id="KW-0472">Membrane</keyword>
<dbReference type="STRING" id="336566.ABB30_12255"/>
<keyword evidence="2 8" id="KW-0813">Transport</keyword>
<protein>
    <submittedName>
        <fullName evidence="13">TonB-dependent receptor</fullName>
    </submittedName>
</protein>
<evidence type="ECO:0000256" key="2">
    <source>
        <dbReference type="ARBA" id="ARBA00022448"/>
    </source>
</evidence>
<dbReference type="Pfam" id="PF00593">
    <property type="entry name" value="TonB_dep_Rec_b-barrel"/>
    <property type="match status" value="1"/>
</dbReference>
<evidence type="ECO:0000256" key="6">
    <source>
        <dbReference type="ARBA" id="ARBA00023136"/>
    </source>
</evidence>
<dbReference type="OrthoDB" id="6276154at2"/>